<dbReference type="Proteomes" id="UP000596004">
    <property type="component" value="Chromosome"/>
</dbReference>
<proteinExistence type="predicted"/>
<dbReference type="PANTHER" id="PTHR34070">
    <property type="entry name" value="ARMADILLO-TYPE FOLD"/>
    <property type="match status" value="1"/>
</dbReference>
<protein>
    <submittedName>
        <fullName evidence="1">DNA alkylation repair protein</fullName>
    </submittedName>
</protein>
<dbReference type="PANTHER" id="PTHR34070:SF1">
    <property type="entry name" value="DNA ALKYLATION REPAIR PROTEIN"/>
    <property type="match status" value="1"/>
</dbReference>
<dbReference type="CDD" id="cd06561">
    <property type="entry name" value="AlkD_like"/>
    <property type="match status" value="1"/>
</dbReference>
<name>A0A7T9I251_9ARCH</name>
<organism evidence="1">
    <name type="scientific">Candidatus Iainarchaeum sp</name>
    <dbReference type="NCBI Taxonomy" id="3101447"/>
    <lineage>
        <taxon>Archaea</taxon>
        <taxon>Candidatus Iainarchaeota</taxon>
        <taxon>Candidatus Iainarchaeia</taxon>
        <taxon>Candidatus Iainarchaeales</taxon>
        <taxon>Candidatus Iainarchaeaceae</taxon>
        <taxon>Candidatus Iainarchaeum</taxon>
    </lineage>
</organism>
<dbReference type="EMBL" id="CP064981">
    <property type="protein sequence ID" value="QQR93038.1"/>
    <property type="molecule type" value="Genomic_DNA"/>
</dbReference>
<dbReference type="AlphaFoldDB" id="A0A7T9I251"/>
<accession>A0A7T9I251</accession>
<dbReference type="InterPro" id="IPR016024">
    <property type="entry name" value="ARM-type_fold"/>
</dbReference>
<evidence type="ECO:0000313" key="1">
    <source>
        <dbReference type="EMBL" id="QQR93038.1"/>
    </source>
</evidence>
<sequence>MVMHPIEKELRKYATPQRAAVNARFFKSGKGEYGEGDQFLGVTVPDSRIVARKFLDTSFPQLESALENKWHEVRLTALLILVERYKSKKASTEERQAIVDFYLNHLHAVNNWDLVDLSADKILGEYLLAHPQQKKKLHALARSPKLWEKRVGIISTFAFIRNHQFDDTKAIALTLMHDEHDLMHKAVGWMLREMGKRNEKELVDFLKTHYTKMPRTMLRYAIEKFPEGIRKKYLAGEI</sequence>
<dbReference type="Pfam" id="PF08713">
    <property type="entry name" value="DNA_alkylation"/>
    <property type="match status" value="1"/>
</dbReference>
<dbReference type="SUPFAM" id="SSF48371">
    <property type="entry name" value="ARM repeat"/>
    <property type="match status" value="1"/>
</dbReference>
<dbReference type="Gene3D" id="1.25.10.90">
    <property type="match status" value="1"/>
</dbReference>
<gene>
    <name evidence="1" type="ORF">IPJ89_02235</name>
</gene>
<reference evidence="1" key="1">
    <citation type="submission" date="2020-11" db="EMBL/GenBank/DDBJ databases">
        <title>Connecting structure to function with the recovery of over 1000 high-quality activated sludge metagenome-assembled genomes encoding full-length rRNA genes using long-read sequencing.</title>
        <authorList>
            <person name="Singleton C.M."/>
            <person name="Petriglieri F."/>
            <person name="Kristensen J.M."/>
            <person name="Kirkegaard R.H."/>
            <person name="Michaelsen T.Y."/>
            <person name="Andersen M.H."/>
            <person name="Karst S.M."/>
            <person name="Dueholm M.S."/>
            <person name="Nielsen P.H."/>
            <person name="Albertsen M."/>
        </authorList>
    </citation>
    <scope>NUCLEOTIDE SEQUENCE</scope>
    <source>
        <strain evidence="1">Fred_18-Q3-R57-64_BAT3C.431</strain>
    </source>
</reference>
<dbReference type="InterPro" id="IPR014825">
    <property type="entry name" value="DNA_alkylation"/>
</dbReference>